<keyword evidence="2" id="KW-1185">Reference proteome</keyword>
<organism evidence="1 2">
    <name type="scientific">Parasponia andersonii</name>
    <name type="common">Sponia andersonii</name>
    <dbReference type="NCBI Taxonomy" id="3476"/>
    <lineage>
        <taxon>Eukaryota</taxon>
        <taxon>Viridiplantae</taxon>
        <taxon>Streptophyta</taxon>
        <taxon>Embryophyta</taxon>
        <taxon>Tracheophyta</taxon>
        <taxon>Spermatophyta</taxon>
        <taxon>Magnoliopsida</taxon>
        <taxon>eudicotyledons</taxon>
        <taxon>Gunneridae</taxon>
        <taxon>Pentapetalae</taxon>
        <taxon>rosids</taxon>
        <taxon>fabids</taxon>
        <taxon>Rosales</taxon>
        <taxon>Cannabaceae</taxon>
        <taxon>Parasponia</taxon>
    </lineage>
</organism>
<dbReference type="Proteomes" id="UP000237105">
    <property type="component" value="Unassembled WGS sequence"/>
</dbReference>
<dbReference type="AlphaFoldDB" id="A0A2P5BYT7"/>
<dbReference type="EMBL" id="JXTB01000201">
    <property type="protein sequence ID" value="PON53931.1"/>
    <property type="molecule type" value="Genomic_DNA"/>
</dbReference>
<sequence length="121" mass="13801">MQRYEIKKKPCAAVVGRDERNNMVVRLTSKHFPAIARRWKLNFAVWSMRATVMLGLWLDAGDSLDRFQGKAVVNAMASNCKAMAWSLFHVFYSYFELWSQGQFSTVWVLKGLNIGAHSLAA</sequence>
<gene>
    <name evidence="1" type="ORF">PanWU01x14_199280</name>
</gene>
<accession>A0A2P5BYT7</accession>
<proteinExistence type="predicted"/>
<evidence type="ECO:0000313" key="1">
    <source>
        <dbReference type="EMBL" id="PON53931.1"/>
    </source>
</evidence>
<comment type="caution">
    <text evidence="1">The sequence shown here is derived from an EMBL/GenBank/DDBJ whole genome shotgun (WGS) entry which is preliminary data.</text>
</comment>
<evidence type="ECO:0000313" key="2">
    <source>
        <dbReference type="Proteomes" id="UP000237105"/>
    </source>
</evidence>
<reference evidence="2" key="1">
    <citation type="submission" date="2016-06" db="EMBL/GenBank/DDBJ databases">
        <title>Parallel loss of symbiosis genes in relatives of nitrogen-fixing non-legume Parasponia.</title>
        <authorList>
            <person name="Van Velzen R."/>
            <person name="Holmer R."/>
            <person name="Bu F."/>
            <person name="Rutten L."/>
            <person name="Van Zeijl A."/>
            <person name="Liu W."/>
            <person name="Santuari L."/>
            <person name="Cao Q."/>
            <person name="Sharma T."/>
            <person name="Shen D."/>
            <person name="Roswanjaya Y."/>
            <person name="Wardhani T."/>
            <person name="Kalhor M.S."/>
            <person name="Jansen J."/>
            <person name="Van den Hoogen J."/>
            <person name="Gungor B."/>
            <person name="Hartog M."/>
            <person name="Hontelez J."/>
            <person name="Verver J."/>
            <person name="Yang W.-C."/>
            <person name="Schijlen E."/>
            <person name="Repin R."/>
            <person name="Schilthuizen M."/>
            <person name="Schranz E."/>
            <person name="Heidstra R."/>
            <person name="Miyata K."/>
            <person name="Fedorova E."/>
            <person name="Kohlen W."/>
            <person name="Bisseling T."/>
            <person name="Smit S."/>
            <person name="Geurts R."/>
        </authorList>
    </citation>
    <scope>NUCLEOTIDE SEQUENCE [LARGE SCALE GENOMIC DNA]</scope>
    <source>
        <strain evidence="2">cv. WU1-14</strain>
    </source>
</reference>
<protein>
    <submittedName>
        <fullName evidence="1">Uncharacterized protein</fullName>
    </submittedName>
</protein>
<name>A0A2P5BYT7_PARAD</name>